<keyword evidence="2" id="KW-1185">Reference proteome</keyword>
<dbReference type="STRING" id="1754190.A0A1Y2DI97"/>
<proteinExistence type="predicted"/>
<organism evidence="1 2">
    <name type="scientific">Neocallimastix californiae</name>
    <dbReference type="NCBI Taxonomy" id="1754190"/>
    <lineage>
        <taxon>Eukaryota</taxon>
        <taxon>Fungi</taxon>
        <taxon>Fungi incertae sedis</taxon>
        <taxon>Chytridiomycota</taxon>
        <taxon>Chytridiomycota incertae sedis</taxon>
        <taxon>Neocallimastigomycetes</taxon>
        <taxon>Neocallimastigales</taxon>
        <taxon>Neocallimastigaceae</taxon>
        <taxon>Neocallimastix</taxon>
    </lineage>
</organism>
<name>A0A1Y2DI97_9FUNG</name>
<accession>A0A1Y2DI97</accession>
<dbReference type="EMBL" id="MCOG01000065">
    <property type="protein sequence ID" value="ORY58959.1"/>
    <property type="molecule type" value="Genomic_DNA"/>
</dbReference>
<dbReference type="AlphaFoldDB" id="A0A1Y2DI97"/>
<dbReference type="InterPro" id="IPR017946">
    <property type="entry name" value="PLC-like_Pdiesterase_TIM-brl"/>
</dbReference>
<comment type="caution">
    <text evidence="1">The sequence shown here is derived from an EMBL/GenBank/DDBJ whole genome shotgun (WGS) entry which is preliminary data.</text>
</comment>
<sequence length="325" mass="37250">MTYIIKNIIYYTLFIQFFTLLIKAQRYCNGYENLCYKTYDDVVYPTTHNSYAVGKSYSSNQQLPIAQQLMDGIRGLMLDIFPYDDGSVHLCHTKCNDPLYLDAGDVIDTLSLIASFLEQNPNEIITLFFENFSGNVPAYLVNDAFTRSGLINYVFTPTIPGQWPTLGEMIDTHQNVVVFTDKLFDPAYPWYLSLDQYVSYTNYVSLSNEYWNCDVKGGSGSLFLLYHMKHVQVLDYGYLPDSTIIDKTNSINGINEQTQFCERKVNYIAVDYYNHGDVIAFAAGLNGEDYKAVKKSKLVSGVQDITKYNKYINLVFLFILSFLFI</sequence>
<dbReference type="Pfam" id="PF26146">
    <property type="entry name" value="PI-PLC_X"/>
    <property type="match status" value="1"/>
</dbReference>
<gene>
    <name evidence="1" type="ORF">LY90DRAFT_668922</name>
</gene>
<evidence type="ECO:0000313" key="1">
    <source>
        <dbReference type="EMBL" id="ORY58959.1"/>
    </source>
</evidence>
<evidence type="ECO:0000313" key="2">
    <source>
        <dbReference type="Proteomes" id="UP000193920"/>
    </source>
</evidence>
<dbReference type="SUPFAM" id="SSF51695">
    <property type="entry name" value="PLC-like phosphodiesterases"/>
    <property type="match status" value="1"/>
</dbReference>
<dbReference type="OrthoDB" id="7984201at2759"/>
<dbReference type="Proteomes" id="UP000193920">
    <property type="component" value="Unassembled WGS sequence"/>
</dbReference>
<dbReference type="PROSITE" id="PS50007">
    <property type="entry name" value="PIPLC_X_DOMAIN"/>
    <property type="match status" value="1"/>
</dbReference>
<dbReference type="Gene3D" id="3.20.20.190">
    <property type="entry name" value="Phosphatidylinositol (PI) phosphodiesterase"/>
    <property type="match status" value="1"/>
</dbReference>
<dbReference type="GO" id="GO:0006629">
    <property type="term" value="P:lipid metabolic process"/>
    <property type="evidence" value="ECO:0007669"/>
    <property type="project" value="InterPro"/>
</dbReference>
<dbReference type="PANTHER" id="PTHR13593:SF140">
    <property type="entry name" value="PLC-LIKE PHOSPHODIESTERASE"/>
    <property type="match status" value="1"/>
</dbReference>
<dbReference type="InterPro" id="IPR051057">
    <property type="entry name" value="PI-PLC_domain"/>
</dbReference>
<dbReference type="PANTHER" id="PTHR13593">
    <property type="match status" value="1"/>
</dbReference>
<protein>
    <submittedName>
        <fullName evidence="1">PLC-like phosphodiesterase</fullName>
    </submittedName>
</protein>
<reference evidence="1 2" key="1">
    <citation type="submission" date="2016-08" db="EMBL/GenBank/DDBJ databases">
        <title>A Parts List for Fungal Cellulosomes Revealed by Comparative Genomics.</title>
        <authorList>
            <consortium name="DOE Joint Genome Institute"/>
            <person name="Haitjema C.H."/>
            <person name="Gilmore S.P."/>
            <person name="Henske J.K."/>
            <person name="Solomon K.V."/>
            <person name="De Groot R."/>
            <person name="Kuo A."/>
            <person name="Mondo S.J."/>
            <person name="Salamov A.A."/>
            <person name="Labutti K."/>
            <person name="Zhao Z."/>
            <person name="Chiniquy J."/>
            <person name="Barry K."/>
            <person name="Brewer H.M."/>
            <person name="Purvine S.O."/>
            <person name="Wright A.T."/>
            <person name="Boxma B."/>
            <person name="Van Alen T."/>
            <person name="Hackstein J.H."/>
            <person name="Baker S.E."/>
            <person name="Grigoriev I.V."/>
            <person name="O'Malley M.A."/>
        </authorList>
    </citation>
    <scope>NUCLEOTIDE SEQUENCE [LARGE SCALE GENOMIC DNA]</scope>
    <source>
        <strain evidence="1 2">G1</strain>
    </source>
</reference>
<dbReference type="GO" id="GO:0008081">
    <property type="term" value="F:phosphoric diester hydrolase activity"/>
    <property type="evidence" value="ECO:0007669"/>
    <property type="project" value="InterPro"/>
</dbReference>